<feature type="region of interest" description="Disordered" evidence="7">
    <location>
        <begin position="93"/>
        <end position="124"/>
    </location>
</feature>
<evidence type="ECO:0000256" key="4">
    <source>
        <dbReference type="ARBA" id="ARBA00022801"/>
    </source>
</evidence>
<dbReference type="RefSeq" id="WP_263507223.1">
    <property type="nucleotide sequence ID" value="NZ_CP106982.1"/>
</dbReference>
<keyword evidence="4" id="KW-0378">Hydrolase</keyword>
<dbReference type="InterPro" id="IPR000326">
    <property type="entry name" value="PAP2/HPO"/>
</dbReference>
<keyword evidence="3" id="KW-0812">Transmembrane</keyword>
<dbReference type="GO" id="GO:0005886">
    <property type="term" value="C:plasma membrane"/>
    <property type="evidence" value="ECO:0007669"/>
    <property type="project" value="UniProtKB-SubCell"/>
</dbReference>
<dbReference type="InterPro" id="IPR001206">
    <property type="entry name" value="Diacylglycerol_kinase_cat_dom"/>
</dbReference>
<feature type="domain" description="DAGKc" evidence="8">
    <location>
        <begin position="205"/>
        <end position="328"/>
    </location>
</feature>
<dbReference type="AlphaFoldDB" id="A0AA46P1E7"/>
<dbReference type="PANTHER" id="PTHR14969">
    <property type="entry name" value="SPHINGOSINE-1-PHOSPHATE PHOSPHOHYDROLASE"/>
    <property type="match status" value="1"/>
</dbReference>
<protein>
    <submittedName>
        <fullName evidence="9">Phosphatase PAP2 family protein</fullName>
    </submittedName>
</protein>
<evidence type="ECO:0000256" key="6">
    <source>
        <dbReference type="ARBA" id="ARBA00023136"/>
    </source>
</evidence>
<evidence type="ECO:0000256" key="3">
    <source>
        <dbReference type="ARBA" id="ARBA00022692"/>
    </source>
</evidence>
<organism evidence="9 10">
    <name type="scientific">Rhodococcus aetherivorans</name>
    <dbReference type="NCBI Taxonomy" id="191292"/>
    <lineage>
        <taxon>Bacteria</taxon>
        <taxon>Bacillati</taxon>
        <taxon>Actinomycetota</taxon>
        <taxon>Actinomycetes</taxon>
        <taxon>Mycobacteriales</taxon>
        <taxon>Nocardiaceae</taxon>
        <taxon>Rhodococcus</taxon>
    </lineage>
</organism>
<dbReference type="Proteomes" id="UP001163947">
    <property type="component" value="Chromosome"/>
</dbReference>
<dbReference type="CDD" id="cd01610">
    <property type="entry name" value="PAP2_like"/>
    <property type="match status" value="1"/>
</dbReference>
<accession>A0AA46P1E7</accession>
<dbReference type="InterPro" id="IPR016064">
    <property type="entry name" value="NAD/diacylglycerol_kinase_sf"/>
</dbReference>
<proteinExistence type="predicted"/>
<dbReference type="GO" id="GO:0016787">
    <property type="term" value="F:hydrolase activity"/>
    <property type="evidence" value="ECO:0007669"/>
    <property type="project" value="UniProtKB-KW"/>
</dbReference>
<evidence type="ECO:0000256" key="2">
    <source>
        <dbReference type="ARBA" id="ARBA00022475"/>
    </source>
</evidence>
<gene>
    <name evidence="9" type="ORF">OCS65_15195</name>
</gene>
<dbReference type="SUPFAM" id="SSF48317">
    <property type="entry name" value="Acid phosphatase/Vanadium-dependent haloperoxidase"/>
    <property type="match status" value="1"/>
</dbReference>
<feature type="compositionally biased region" description="Low complexity" evidence="7">
    <location>
        <begin position="108"/>
        <end position="124"/>
    </location>
</feature>
<dbReference type="EMBL" id="CP106982">
    <property type="protein sequence ID" value="UYF91875.1"/>
    <property type="molecule type" value="Genomic_DNA"/>
</dbReference>
<dbReference type="Gene3D" id="1.20.144.10">
    <property type="entry name" value="Phosphatidic acid phosphatase type 2/haloperoxidase"/>
    <property type="match status" value="1"/>
</dbReference>
<dbReference type="PROSITE" id="PS50146">
    <property type="entry name" value="DAGK"/>
    <property type="match status" value="1"/>
</dbReference>
<name>A0AA46P1E7_9NOCA</name>
<evidence type="ECO:0000259" key="8">
    <source>
        <dbReference type="PROSITE" id="PS50146"/>
    </source>
</evidence>
<dbReference type="InterPro" id="IPR036938">
    <property type="entry name" value="PAP2/HPO_sf"/>
</dbReference>
<dbReference type="PANTHER" id="PTHR14969:SF62">
    <property type="entry name" value="DECAPRENYLPHOSPHORYL-5-PHOSPHORIBOSE PHOSPHATASE RV3807C-RELATED"/>
    <property type="match status" value="1"/>
</dbReference>
<reference evidence="9" key="1">
    <citation type="submission" date="2022-09" db="EMBL/GenBank/DDBJ databases">
        <title>The genome sequence of Rhodococcus aetherivorans N1.</title>
        <authorList>
            <person name="Jiang W."/>
        </authorList>
    </citation>
    <scope>NUCLEOTIDE SEQUENCE</scope>
    <source>
        <strain evidence="9">N1</strain>
    </source>
</reference>
<sequence>MSRNEITVVPVIFAPAPLTRLDRSLFAGSAALRPSPADPVLRGLSRAADHGRLWMSCAAACAAIGGRPRRGAVRGMLALAGASALANGVLKPLLPRRRPPARQDGPLRRSLPTPRSSSFPSGHSASAAAFTTGMALESPVTGALLAPVAAAVAYSRVHTGVHWPADVVTGVAVGAAVALATRRWWAVRPDEPARLGPPGPAPALPQGRDLLVLVNPGAGRDDDAGVIAAALPQARVVTLDPDEEFTAQLDRFVAEHTPAALGVHGGDGTVRAAASAAVAHGLPLAVFPGGTLNHFARDAGLLDLEQTVRAVERGQALRVDLGRVWVDGTGPDGPDRSGPDGADRSGPDGADRGGHVFVNTASVGGYPDSVRLRERWEPRIGKWPAAAAALAAVLATASPLRVSLDGVPTAVWLLFVGSGRYAPDDRVPMSRPRIDTGTLDVRYLRADLHWSRTRLLAAAVTGSLAGSPIHVRREAPALSVRVRSGRVALATDGEVLAEGALFEFRSVPGELTLYRPLDQEP</sequence>
<comment type="subcellular location">
    <subcellularLocation>
        <location evidence="1">Cell membrane</location>
        <topology evidence="1">Multi-pass membrane protein</topology>
    </subcellularLocation>
</comment>
<dbReference type="SMART" id="SM00014">
    <property type="entry name" value="acidPPc"/>
    <property type="match status" value="1"/>
</dbReference>
<dbReference type="Pfam" id="PF01569">
    <property type="entry name" value="PAP2"/>
    <property type="match status" value="1"/>
</dbReference>
<dbReference type="Gene3D" id="2.60.200.40">
    <property type="match status" value="1"/>
</dbReference>
<feature type="region of interest" description="Disordered" evidence="7">
    <location>
        <begin position="324"/>
        <end position="354"/>
    </location>
</feature>
<dbReference type="SUPFAM" id="SSF111331">
    <property type="entry name" value="NAD kinase/diacylglycerol kinase-like"/>
    <property type="match status" value="1"/>
</dbReference>
<feature type="compositionally biased region" description="Basic and acidic residues" evidence="7">
    <location>
        <begin position="333"/>
        <end position="354"/>
    </location>
</feature>
<dbReference type="GeneID" id="83621790"/>
<keyword evidence="2" id="KW-1003">Cell membrane</keyword>
<dbReference type="InterPro" id="IPR017438">
    <property type="entry name" value="ATP-NAD_kinase_N"/>
</dbReference>
<evidence type="ECO:0000313" key="10">
    <source>
        <dbReference type="Proteomes" id="UP001163947"/>
    </source>
</evidence>
<dbReference type="Pfam" id="PF00781">
    <property type="entry name" value="DAGK_cat"/>
    <property type="match status" value="1"/>
</dbReference>
<keyword evidence="5" id="KW-1133">Transmembrane helix</keyword>
<evidence type="ECO:0000313" key="9">
    <source>
        <dbReference type="EMBL" id="UYF91875.1"/>
    </source>
</evidence>
<evidence type="ECO:0000256" key="7">
    <source>
        <dbReference type="SAM" id="MobiDB-lite"/>
    </source>
</evidence>
<evidence type="ECO:0000256" key="1">
    <source>
        <dbReference type="ARBA" id="ARBA00004651"/>
    </source>
</evidence>
<dbReference type="SMART" id="SM00046">
    <property type="entry name" value="DAGKc"/>
    <property type="match status" value="1"/>
</dbReference>
<evidence type="ECO:0000256" key="5">
    <source>
        <dbReference type="ARBA" id="ARBA00022989"/>
    </source>
</evidence>
<dbReference type="GO" id="GO:0016301">
    <property type="term" value="F:kinase activity"/>
    <property type="evidence" value="ECO:0007669"/>
    <property type="project" value="InterPro"/>
</dbReference>
<dbReference type="Gene3D" id="3.40.50.10330">
    <property type="entry name" value="Probable inorganic polyphosphate/atp-NAD kinase, domain 1"/>
    <property type="match status" value="1"/>
</dbReference>
<keyword evidence="6" id="KW-0472">Membrane</keyword>